<proteinExistence type="inferred from homology"/>
<evidence type="ECO:0000256" key="5">
    <source>
        <dbReference type="ARBA" id="ARBA00022490"/>
    </source>
</evidence>
<feature type="compositionally biased region" description="Gly residues" evidence="10">
    <location>
        <begin position="29"/>
        <end position="41"/>
    </location>
</feature>
<evidence type="ECO:0000256" key="1">
    <source>
        <dbReference type="ARBA" id="ARBA00000903"/>
    </source>
</evidence>
<dbReference type="Pfam" id="PF05724">
    <property type="entry name" value="TPMT"/>
    <property type="match status" value="1"/>
</dbReference>
<evidence type="ECO:0000256" key="2">
    <source>
        <dbReference type="ARBA" id="ARBA00004496"/>
    </source>
</evidence>
<accession>A0A368HDQ4</accession>
<dbReference type="FunFam" id="3.40.50.150:FF:000101">
    <property type="entry name" value="Thiopurine S-methyltransferase"/>
    <property type="match status" value="1"/>
</dbReference>
<organism evidence="11 12">
    <name type="scientific">Acidiferrobacter thiooxydans</name>
    <dbReference type="NCBI Taxonomy" id="163359"/>
    <lineage>
        <taxon>Bacteria</taxon>
        <taxon>Pseudomonadati</taxon>
        <taxon>Pseudomonadota</taxon>
        <taxon>Gammaproteobacteria</taxon>
        <taxon>Acidiferrobacterales</taxon>
        <taxon>Acidiferrobacteraceae</taxon>
        <taxon>Acidiferrobacter</taxon>
    </lineage>
</organism>
<dbReference type="GO" id="GO:0005737">
    <property type="term" value="C:cytoplasm"/>
    <property type="evidence" value="ECO:0007669"/>
    <property type="project" value="UniProtKB-SubCell"/>
</dbReference>
<evidence type="ECO:0000313" key="11">
    <source>
        <dbReference type="EMBL" id="RCN56553.1"/>
    </source>
</evidence>
<comment type="catalytic activity">
    <reaction evidence="1 9">
        <text>S-adenosyl-L-methionine + a thiopurine = S-adenosyl-L-homocysteine + a thiopurine S-methylether.</text>
        <dbReference type="EC" id="2.1.1.67"/>
    </reaction>
</comment>
<dbReference type="InterPro" id="IPR029063">
    <property type="entry name" value="SAM-dependent_MTases_sf"/>
</dbReference>
<dbReference type="InterPro" id="IPR008854">
    <property type="entry name" value="TPMT"/>
</dbReference>
<dbReference type="CDD" id="cd02440">
    <property type="entry name" value="AdoMet_MTases"/>
    <property type="match status" value="1"/>
</dbReference>
<keyword evidence="8 9" id="KW-0949">S-adenosyl-L-methionine</keyword>
<keyword evidence="12" id="KW-1185">Reference proteome</keyword>
<feature type="binding site" evidence="9">
    <location>
        <position position="110"/>
    </location>
    <ligand>
        <name>S-adenosyl-L-methionine</name>
        <dbReference type="ChEBI" id="CHEBI:59789"/>
    </ligand>
</feature>
<evidence type="ECO:0000256" key="3">
    <source>
        <dbReference type="ARBA" id="ARBA00008145"/>
    </source>
</evidence>
<evidence type="ECO:0000256" key="8">
    <source>
        <dbReference type="ARBA" id="ARBA00022691"/>
    </source>
</evidence>
<comment type="similarity">
    <text evidence="3 9">Belongs to the class I-like SAM-binding methyltransferase superfamily. TPMT family.</text>
</comment>
<comment type="subcellular location">
    <subcellularLocation>
        <location evidence="2 9">Cytoplasm</location>
    </subcellularLocation>
</comment>
<dbReference type="GO" id="GO:0010038">
    <property type="term" value="P:response to metal ion"/>
    <property type="evidence" value="ECO:0007669"/>
    <property type="project" value="InterPro"/>
</dbReference>
<evidence type="ECO:0000313" key="12">
    <source>
        <dbReference type="Proteomes" id="UP000253250"/>
    </source>
</evidence>
<dbReference type="PANTHER" id="PTHR10259:SF11">
    <property type="entry name" value="THIOPURINE S-METHYLTRANSFERASE"/>
    <property type="match status" value="1"/>
</dbReference>
<evidence type="ECO:0000256" key="7">
    <source>
        <dbReference type="ARBA" id="ARBA00022679"/>
    </source>
</evidence>
<feature type="region of interest" description="Disordered" evidence="10">
    <location>
        <begin position="1"/>
        <end position="41"/>
    </location>
</feature>
<dbReference type="InterPro" id="IPR022474">
    <property type="entry name" value="Thiopur_S-MeTfrase_Se/Te_detox"/>
</dbReference>
<evidence type="ECO:0000256" key="9">
    <source>
        <dbReference type="HAMAP-Rule" id="MF_00812"/>
    </source>
</evidence>
<dbReference type="HAMAP" id="MF_00812">
    <property type="entry name" value="Thiopur_methtran"/>
    <property type="match status" value="1"/>
</dbReference>
<dbReference type="PROSITE" id="PS51585">
    <property type="entry name" value="SAM_MT_TPMT"/>
    <property type="match status" value="1"/>
</dbReference>
<comment type="caution">
    <text evidence="11">The sequence shown here is derived from an EMBL/GenBank/DDBJ whole genome shotgun (WGS) entry which is preliminary data.</text>
</comment>
<name>A0A368HDQ4_9GAMM</name>
<dbReference type="EC" id="2.1.1.67" evidence="4 9"/>
<dbReference type="Proteomes" id="UP000253250">
    <property type="component" value="Unassembled WGS sequence"/>
</dbReference>
<keyword evidence="5 9" id="KW-0963">Cytoplasm</keyword>
<dbReference type="AlphaFoldDB" id="A0A368HDQ4"/>
<sequence length="268" mass="29623">MGDRARGGCRVRAPQGATGALSGRFRTTRGGGGGYGSAGDRAGGGRMKAEFWHTRWHENRIGFHQTEINRFLRRHIDTLGPKGPVFVPLCGKSRDMSWLAERGREVIGIEISPLAVEAFYREQKIPVDRVGRGEFLEYQATGVTILLGDYFRLTAELLGPVTAVYDRAALIAMPPATRRAYAEHMARLLAPGTPVLLVAPFSLKDPQSGPPFAVSSSEIQEIFADHFTVEVLECERKTAEEDPQLVEQGLAWREEGVYRLCRRAGREA</sequence>
<dbReference type="OrthoDB" id="9778208at2"/>
<protein>
    <recommendedName>
        <fullName evidence="4 9">Thiopurine S-methyltransferase</fullName>
        <ecNumber evidence="4 9">2.1.1.67</ecNumber>
    </recommendedName>
    <alternativeName>
        <fullName evidence="9">Thiopurine methyltransferase</fullName>
    </alternativeName>
</protein>
<dbReference type="GO" id="GO:0008119">
    <property type="term" value="F:thiopurine S-methyltransferase activity"/>
    <property type="evidence" value="ECO:0007669"/>
    <property type="project" value="UniProtKB-UniRule"/>
</dbReference>
<evidence type="ECO:0000256" key="10">
    <source>
        <dbReference type="SAM" id="MobiDB-lite"/>
    </source>
</evidence>
<dbReference type="EMBL" id="PSYR01000002">
    <property type="protein sequence ID" value="RCN56553.1"/>
    <property type="molecule type" value="Genomic_DNA"/>
</dbReference>
<dbReference type="SUPFAM" id="SSF53335">
    <property type="entry name" value="S-adenosyl-L-methionine-dependent methyltransferases"/>
    <property type="match status" value="1"/>
</dbReference>
<dbReference type="GO" id="GO:0032259">
    <property type="term" value="P:methylation"/>
    <property type="evidence" value="ECO:0007669"/>
    <property type="project" value="UniProtKB-KW"/>
</dbReference>
<gene>
    <name evidence="9" type="primary">tpm</name>
    <name evidence="11" type="ORF">C4900_12230</name>
</gene>
<dbReference type="Gene3D" id="3.40.50.150">
    <property type="entry name" value="Vaccinia Virus protein VP39"/>
    <property type="match status" value="1"/>
</dbReference>
<reference evidence="11 12" key="1">
    <citation type="submission" date="2018-02" db="EMBL/GenBank/DDBJ databases">
        <title>Insights into the biology of acidophilic members of the Acidiferrobacteraceae family derived from comparative genomic analyses.</title>
        <authorList>
            <person name="Issotta F."/>
            <person name="Thyssen C."/>
            <person name="Mena C."/>
            <person name="Moya A."/>
            <person name="Bellenberg S."/>
            <person name="Sproer C."/>
            <person name="Covarrubias P.C."/>
            <person name="Sand W."/>
            <person name="Quatrini R."/>
            <person name="Vera M."/>
        </authorList>
    </citation>
    <scope>NUCLEOTIDE SEQUENCE [LARGE SCALE GENOMIC DNA]</scope>
    <source>
        <strain evidence="12">m-1</strain>
    </source>
</reference>
<evidence type="ECO:0000256" key="6">
    <source>
        <dbReference type="ARBA" id="ARBA00022603"/>
    </source>
</evidence>
<dbReference type="InterPro" id="IPR025835">
    <property type="entry name" value="Thiopurine_S-MeTrfase"/>
</dbReference>
<keyword evidence="6 9" id="KW-0489">Methyltransferase</keyword>
<feature type="binding site" evidence="9">
    <location>
        <position position="56"/>
    </location>
    <ligand>
        <name>S-adenosyl-L-methionine</name>
        <dbReference type="ChEBI" id="CHEBI:59789"/>
    </ligand>
</feature>
<feature type="binding site" evidence="9">
    <location>
        <position position="89"/>
    </location>
    <ligand>
        <name>S-adenosyl-L-methionine</name>
        <dbReference type="ChEBI" id="CHEBI:59789"/>
    </ligand>
</feature>
<keyword evidence="7 9" id="KW-0808">Transferase</keyword>
<dbReference type="NCBIfam" id="TIGR03840">
    <property type="entry name" value="TMPT_Se_Te"/>
    <property type="match status" value="1"/>
</dbReference>
<dbReference type="NCBIfam" id="NF009732">
    <property type="entry name" value="PRK13255.1"/>
    <property type="match status" value="1"/>
</dbReference>
<dbReference type="PANTHER" id="PTHR10259">
    <property type="entry name" value="THIOPURINE S-METHYLTRANSFERASE"/>
    <property type="match status" value="1"/>
</dbReference>
<evidence type="ECO:0000256" key="4">
    <source>
        <dbReference type="ARBA" id="ARBA00011905"/>
    </source>
</evidence>
<feature type="binding site" evidence="9">
    <location>
        <position position="167"/>
    </location>
    <ligand>
        <name>S-adenosyl-L-methionine</name>
        <dbReference type="ChEBI" id="CHEBI:59789"/>
    </ligand>
</feature>